<dbReference type="PANTHER" id="PTHR23515">
    <property type="entry name" value="HIGH-AFFINITY NITRATE TRANSPORTER 2.3"/>
    <property type="match status" value="1"/>
</dbReference>
<dbReference type="Proteomes" id="UP000269154">
    <property type="component" value="Unassembled WGS sequence"/>
</dbReference>
<feature type="transmembrane region" description="Helical" evidence="6">
    <location>
        <begin position="491"/>
        <end position="510"/>
    </location>
</feature>
<evidence type="ECO:0000256" key="1">
    <source>
        <dbReference type="ARBA" id="ARBA00004141"/>
    </source>
</evidence>
<organism evidence="7 8">
    <name type="scientific">Okeania hirsuta</name>
    <dbReference type="NCBI Taxonomy" id="1458930"/>
    <lineage>
        <taxon>Bacteria</taxon>
        <taxon>Bacillati</taxon>
        <taxon>Cyanobacteriota</taxon>
        <taxon>Cyanophyceae</taxon>
        <taxon>Oscillatoriophycideae</taxon>
        <taxon>Oscillatoriales</taxon>
        <taxon>Microcoleaceae</taxon>
        <taxon>Okeania</taxon>
    </lineage>
</organism>
<feature type="transmembrane region" description="Helical" evidence="6">
    <location>
        <begin position="204"/>
        <end position="228"/>
    </location>
</feature>
<feature type="transmembrane region" description="Helical" evidence="6">
    <location>
        <begin position="279"/>
        <end position="297"/>
    </location>
</feature>
<dbReference type="InterPro" id="IPR044772">
    <property type="entry name" value="NO3_transporter"/>
</dbReference>
<name>A0A3N6NUY1_9CYAN</name>
<feature type="transmembrane region" description="Helical" evidence="6">
    <location>
        <begin position="362"/>
        <end position="379"/>
    </location>
</feature>
<keyword evidence="4 6" id="KW-1133">Transmembrane helix</keyword>
<feature type="transmembrane region" description="Helical" evidence="6">
    <location>
        <begin position="391"/>
        <end position="410"/>
    </location>
</feature>
<comment type="caution">
    <text evidence="7">The sequence shown here is derived from an EMBL/GenBank/DDBJ whole genome shotgun (WGS) entry which is preliminary data.</text>
</comment>
<accession>A0A3N6NUY1</accession>
<feature type="transmembrane region" description="Helical" evidence="6">
    <location>
        <begin position="248"/>
        <end position="273"/>
    </location>
</feature>
<evidence type="ECO:0000256" key="5">
    <source>
        <dbReference type="ARBA" id="ARBA00023136"/>
    </source>
</evidence>
<evidence type="ECO:0000256" key="2">
    <source>
        <dbReference type="ARBA" id="ARBA00008432"/>
    </source>
</evidence>
<evidence type="ECO:0000256" key="4">
    <source>
        <dbReference type="ARBA" id="ARBA00022989"/>
    </source>
</evidence>
<evidence type="ECO:0000256" key="3">
    <source>
        <dbReference type="ARBA" id="ARBA00022692"/>
    </source>
</evidence>
<dbReference type="EMBL" id="RCBY01000045">
    <property type="protein sequence ID" value="RQH45673.1"/>
    <property type="molecule type" value="Genomic_DNA"/>
</dbReference>
<dbReference type="OrthoDB" id="182417at2"/>
<feature type="transmembrane region" description="Helical" evidence="6">
    <location>
        <begin position="66"/>
        <end position="86"/>
    </location>
</feature>
<comment type="subcellular location">
    <subcellularLocation>
        <location evidence="1">Membrane</location>
        <topology evidence="1">Multi-pass membrane protein</topology>
    </subcellularLocation>
</comment>
<dbReference type="InterPro" id="IPR036259">
    <property type="entry name" value="MFS_trans_sf"/>
</dbReference>
<evidence type="ECO:0000256" key="6">
    <source>
        <dbReference type="SAM" id="Phobius"/>
    </source>
</evidence>
<dbReference type="GO" id="GO:0016020">
    <property type="term" value="C:membrane"/>
    <property type="evidence" value="ECO:0007669"/>
    <property type="project" value="UniProtKB-SubCell"/>
</dbReference>
<gene>
    <name evidence="7" type="ORF">D5R40_10490</name>
</gene>
<proteinExistence type="inferred from homology"/>
<evidence type="ECO:0000313" key="8">
    <source>
        <dbReference type="Proteomes" id="UP000269154"/>
    </source>
</evidence>
<feature type="transmembrane region" description="Helical" evidence="6">
    <location>
        <begin position="318"/>
        <end position="342"/>
    </location>
</feature>
<feature type="transmembrane region" description="Helical" evidence="6">
    <location>
        <begin position="93"/>
        <end position="112"/>
    </location>
</feature>
<keyword evidence="5 6" id="KW-0472">Membrane</keyword>
<dbReference type="AlphaFoldDB" id="A0A3N6NUY1"/>
<dbReference type="Pfam" id="PF07690">
    <property type="entry name" value="MFS_1"/>
    <property type="match status" value="1"/>
</dbReference>
<keyword evidence="3 6" id="KW-0812">Transmembrane</keyword>
<sequence>MSKIANWNPENIDFWQQQGSKIANRNLWSSIPCLLCAFAIWLYWSIITVQMKNLGFPFETAQLFNLSAVAGLTGATLRIPNSFLVAISGGRNVIVITTTLLIIPSLGTGIALQNSNTPYSLFIILAALSGFGGGNFASSMSNISFFFPKKNQGAALGLNAGLGNVGVSVMQVLLPFVMTIPLFGTLSGQGIPLPTDIGDKTAGTLVWIQNCGLVWVPILVILVINAWFNMNNLVTASPDVGSTIKETLTALLKSLALIFCAFVSAAIGLYMLLVVNINMWIVLPITIALTVVIMGMVQKPFQISLTPQYRIFKNKHNWIMTWLYTMTFGSFIGYSAAFPLLIRIVFGELPDGTVNPNAINPFAYAWLGPLVGSLIRPLGGWLSDKLGGANVTHWDTIVMIGSALGVAYYVKQASVSQTPEVYFMPFLILFLILFITTGIGNGSTFRMIPIIFEPNQAGPVLGWTSAVAAYGAFIIPKVFGGQIKAGHPEYALYGFAVYYLSCLIVNWWFYARKNAEISC</sequence>
<dbReference type="InterPro" id="IPR011701">
    <property type="entry name" value="MFS"/>
</dbReference>
<dbReference type="GO" id="GO:0015112">
    <property type="term" value="F:nitrate transmembrane transporter activity"/>
    <property type="evidence" value="ECO:0007669"/>
    <property type="project" value="InterPro"/>
</dbReference>
<feature type="transmembrane region" description="Helical" evidence="6">
    <location>
        <begin position="422"/>
        <end position="440"/>
    </location>
</feature>
<feature type="transmembrane region" description="Helical" evidence="6">
    <location>
        <begin position="460"/>
        <end position="479"/>
    </location>
</feature>
<feature type="transmembrane region" description="Helical" evidence="6">
    <location>
        <begin position="118"/>
        <end position="137"/>
    </location>
</feature>
<evidence type="ECO:0000313" key="7">
    <source>
        <dbReference type="EMBL" id="RQH45673.1"/>
    </source>
</evidence>
<dbReference type="Gene3D" id="1.20.1250.20">
    <property type="entry name" value="MFS general substrate transporter like domains"/>
    <property type="match status" value="2"/>
</dbReference>
<feature type="transmembrane region" description="Helical" evidence="6">
    <location>
        <begin position="27"/>
        <end position="46"/>
    </location>
</feature>
<comment type="similarity">
    <text evidence="2">Belongs to the major facilitator superfamily. Nitrate/nitrite porter (TC 2.A.1.8) family.</text>
</comment>
<keyword evidence="8" id="KW-1185">Reference proteome</keyword>
<feature type="transmembrane region" description="Helical" evidence="6">
    <location>
        <begin position="158"/>
        <end position="184"/>
    </location>
</feature>
<dbReference type="RefSeq" id="WP_124143765.1">
    <property type="nucleotide sequence ID" value="NZ_CAWOKI010000366.1"/>
</dbReference>
<reference evidence="7 8" key="1">
    <citation type="journal article" date="2018" name="ACS Chem. Biol.">
        <title>Ketoreductase domain dysfunction expands chemodiversity: malyngamide biosynthesis in the cyanobacterium Okeania hirsuta.</title>
        <authorList>
            <person name="Moss N.A."/>
            <person name="Leao T."/>
            <person name="Rankin M."/>
            <person name="McCullough T.M."/>
            <person name="Qu P."/>
            <person name="Korobeynikov A."/>
            <person name="Smith J.L."/>
            <person name="Gerwick L."/>
            <person name="Gerwick W.H."/>
        </authorList>
    </citation>
    <scope>NUCLEOTIDE SEQUENCE [LARGE SCALE GENOMIC DNA]</scope>
    <source>
        <strain evidence="7 8">PAB10Feb10-1</strain>
    </source>
</reference>
<dbReference type="SUPFAM" id="SSF103473">
    <property type="entry name" value="MFS general substrate transporter"/>
    <property type="match status" value="1"/>
</dbReference>
<protein>
    <submittedName>
        <fullName evidence="7">Antiporter</fullName>
    </submittedName>
</protein>